<dbReference type="Pfam" id="PF00611">
    <property type="entry name" value="FCH"/>
    <property type="match status" value="1"/>
</dbReference>
<dbReference type="Pfam" id="PF00168">
    <property type="entry name" value="C2"/>
    <property type="match status" value="1"/>
</dbReference>
<dbReference type="PANTHER" id="PTHR10194:SF60">
    <property type="entry name" value="RAS GTPASE-ACTIVATING PROTEIN RASKOL"/>
    <property type="match status" value="1"/>
</dbReference>
<dbReference type="SUPFAM" id="SSF50729">
    <property type="entry name" value="PH domain-like"/>
    <property type="match status" value="1"/>
</dbReference>
<proteinExistence type="predicted"/>
<reference evidence="8 9" key="1">
    <citation type="journal article" date="2019" name="Sci. Rep.">
        <title>Comparative genomics of chytrid fungi reveal insights into the obligate biotrophic and pathogenic lifestyle of Synchytrium endobioticum.</title>
        <authorList>
            <person name="van de Vossenberg B.T.L.H."/>
            <person name="Warris S."/>
            <person name="Nguyen H.D.T."/>
            <person name="van Gent-Pelzer M.P.E."/>
            <person name="Joly D.L."/>
            <person name="van de Geest H.C."/>
            <person name="Bonants P.J.M."/>
            <person name="Smith D.S."/>
            <person name="Levesque C.A."/>
            <person name="van der Lee T.A.J."/>
        </authorList>
    </citation>
    <scope>NUCLEOTIDE SEQUENCE [LARGE SCALE GENOMIC DNA]</scope>
    <source>
        <strain evidence="8 9">CBS 675.73</strain>
    </source>
</reference>
<evidence type="ECO:0000256" key="3">
    <source>
        <dbReference type="SAM" id="Coils"/>
    </source>
</evidence>
<dbReference type="OrthoDB" id="775356at2759"/>
<dbReference type="EMBL" id="QEAP01000038">
    <property type="protein sequence ID" value="TPX76712.1"/>
    <property type="molecule type" value="Genomic_DNA"/>
</dbReference>
<feature type="domain" description="Ras-GAP" evidence="6">
    <location>
        <begin position="580"/>
        <end position="774"/>
    </location>
</feature>
<feature type="coiled-coil region" evidence="3">
    <location>
        <begin position="130"/>
        <end position="185"/>
    </location>
</feature>
<dbReference type="InterPro" id="IPR027267">
    <property type="entry name" value="AH/BAR_dom_sf"/>
</dbReference>
<dbReference type="SUPFAM" id="SSF103657">
    <property type="entry name" value="BAR/IMD domain-like"/>
    <property type="match status" value="1"/>
</dbReference>
<dbReference type="PANTHER" id="PTHR10194">
    <property type="entry name" value="RAS GTPASE-ACTIVATING PROTEINS"/>
    <property type="match status" value="1"/>
</dbReference>
<dbReference type="SMART" id="SM00233">
    <property type="entry name" value="PH"/>
    <property type="match status" value="1"/>
</dbReference>
<evidence type="ECO:0000259" key="7">
    <source>
        <dbReference type="PROSITE" id="PS51741"/>
    </source>
</evidence>
<feature type="domain" description="F-BAR" evidence="7">
    <location>
        <begin position="1"/>
        <end position="274"/>
    </location>
</feature>
<dbReference type="InterPro" id="IPR000008">
    <property type="entry name" value="C2_dom"/>
</dbReference>
<dbReference type="InterPro" id="IPR039360">
    <property type="entry name" value="Ras_GTPase"/>
</dbReference>
<evidence type="ECO:0000313" key="8">
    <source>
        <dbReference type="EMBL" id="TPX76712.1"/>
    </source>
</evidence>
<dbReference type="SMART" id="SM00239">
    <property type="entry name" value="C2"/>
    <property type="match status" value="1"/>
</dbReference>
<dbReference type="InterPro" id="IPR001936">
    <property type="entry name" value="RasGAP_dom"/>
</dbReference>
<dbReference type="PROSITE" id="PS50004">
    <property type="entry name" value="C2"/>
    <property type="match status" value="1"/>
</dbReference>
<dbReference type="Gene3D" id="2.60.40.150">
    <property type="entry name" value="C2 domain"/>
    <property type="match status" value="1"/>
</dbReference>
<keyword evidence="2 3" id="KW-0175">Coiled coil</keyword>
<dbReference type="AlphaFoldDB" id="A0A507FKG0"/>
<dbReference type="SMART" id="SM00323">
    <property type="entry name" value="RasGAP"/>
    <property type="match status" value="1"/>
</dbReference>
<feature type="region of interest" description="Disordered" evidence="4">
    <location>
        <begin position="1134"/>
        <end position="1237"/>
    </location>
</feature>
<name>A0A507FKG0_9FUNG</name>
<dbReference type="STRING" id="246404.A0A507FKG0"/>
<keyword evidence="9" id="KW-1185">Reference proteome</keyword>
<dbReference type="InterPro" id="IPR031160">
    <property type="entry name" value="F_BAR_dom"/>
</dbReference>
<dbReference type="Gene3D" id="1.10.506.10">
    <property type="entry name" value="GTPase Activation - p120gap, domain 1"/>
    <property type="match status" value="2"/>
</dbReference>
<feature type="compositionally biased region" description="Polar residues" evidence="4">
    <location>
        <begin position="1153"/>
        <end position="1186"/>
    </location>
</feature>
<dbReference type="Gene3D" id="2.30.29.30">
    <property type="entry name" value="Pleckstrin-homology domain (PH domain)/Phosphotyrosine-binding domain (PTB)"/>
    <property type="match status" value="1"/>
</dbReference>
<dbReference type="PROSITE" id="PS50018">
    <property type="entry name" value="RAS_GTPASE_ACTIV_2"/>
    <property type="match status" value="1"/>
</dbReference>
<organism evidence="8 9">
    <name type="scientific">Chytriomyces confervae</name>
    <dbReference type="NCBI Taxonomy" id="246404"/>
    <lineage>
        <taxon>Eukaryota</taxon>
        <taxon>Fungi</taxon>
        <taxon>Fungi incertae sedis</taxon>
        <taxon>Chytridiomycota</taxon>
        <taxon>Chytridiomycota incertae sedis</taxon>
        <taxon>Chytridiomycetes</taxon>
        <taxon>Chytridiales</taxon>
        <taxon>Chytriomycetaceae</taxon>
        <taxon>Chytriomyces</taxon>
    </lineage>
</organism>
<dbReference type="InterPro" id="IPR035892">
    <property type="entry name" value="C2_domain_sf"/>
</dbReference>
<dbReference type="InterPro" id="IPR011993">
    <property type="entry name" value="PH-like_dom_sf"/>
</dbReference>
<evidence type="ECO:0000259" key="6">
    <source>
        <dbReference type="PROSITE" id="PS50018"/>
    </source>
</evidence>
<dbReference type="InterPro" id="IPR023152">
    <property type="entry name" value="RasGAP_CS"/>
</dbReference>
<dbReference type="InterPro" id="IPR001060">
    <property type="entry name" value="FCH_dom"/>
</dbReference>
<dbReference type="Pfam" id="PF00616">
    <property type="entry name" value="RasGAP"/>
    <property type="match status" value="2"/>
</dbReference>
<dbReference type="Proteomes" id="UP000320333">
    <property type="component" value="Unassembled WGS sequence"/>
</dbReference>
<dbReference type="PROSITE" id="PS00509">
    <property type="entry name" value="RAS_GTPASE_ACTIV_1"/>
    <property type="match status" value="1"/>
</dbReference>
<evidence type="ECO:0000256" key="2">
    <source>
        <dbReference type="PROSITE-ProRule" id="PRU01077"/>
    </source>
</evidence>
<dbReference type="Gene3D" id="1.20.1270.60">
    <property type="entry name" value="Arfaptin homology (AH) domain/BAR domain"/>
    <property type="match status" value="1"/>
</dbReference>
<dbReference type="Pfam" id="PF00169">
    <property type="entry name" value="PH"/>
    <property type="match status" value="1"/>
</dbReference>
<evidence type="ECO:0008006" key="10">
    <source>
        <dbReference type="Google" id="ProtNLM"/>
    </source>
</evidence>
<evidence type="ECO:0000259" key="5">
    <source>
        <dbReference type="PROSITE" id="PS50004"/>
    </source>
</evidence>
<dbReference type="InterPro" id="IPR008936">
    <property type="entry name" value="Rho_GTPase_activation_prot"/>
</dbReference>
<feature type="domain" description="C2" evidence="5">
    <location>
        <begin position="418"/>
        <end position="535"/>
    </location>
</feature>
<evidence type="ECO:0000313" key="9">
    <source>
        <dbReference type="Proteomes" id="UP000320333"/>
    </source>
</evidence>
<accession>A0A507FKG0</accession>
<evidence type="ECO:0000256" key="1">
    <source>
        <dbReference type="ARBA" id="ARBA00022468"/>
    </source>
</evidence>
<dbReference type="SUPFAM" id="SSF48350">
    <property type="entry name" value="GTPase activation domain, GAP"/>
    <property type="match status" value="1"/>
</dbReference>
<dbReference type="SUPFAM" id="SSF49562">
    <property type="entry name" value="C2 domain (Calcium/lipid-binding domain, CaLB)"/>
    <property type="match status" value="1"/>
</dbReference>
<sequence length="1237" mass="137599">MSGIDQSVFHYVDESIKQCKELAAFIKKRTAAEADHAKALLKITNAFQRGGKGVAGINMALLQSERSEAAKAILAKSSLWHSFARMLADTEMIANAQLQKTKCINQDILLPFVGYIKEMEVTRKLHIERIQDYTRNVEDACNCLKKAQKELEGTLTQTSDLSSNFNRAQSNQSAKERDLERLSQKLQTSVDKTVRAQETVKMYKELCSQAQSEYFQILLPKLCEDVLVKEEERSVAVSRVMSDYLYIESMHQKAITDSIHDMTDRLLSVELSSDSKEIVDKLIRKEVVHRHQIHAKQHENPIHTGCILVKRGNIVNDWIPQFCVLTSDKFLDMYDVTQLERPHSSVNMKEASIIDIHTSMFGKEHCLQLSQYTLLTGRELVNMSFETEADKSEWSHLLNMYCYCCSKCANRNGYNAELECNTNIADKDNVYRLVRSVELTVMESKELDIGDLDIKTLNAFCTIQLGDLKVAKTRSKEGDAPFWGEEFFFDSIRPHFRSLKVLLSHNNRLKRHLDVGFVEIPFDSLKSNKRTEEWFQIKAKQDDTVDRVLPRKEYNPLLVLLTEPKFRALNMLGSVAPSSMRASLGKIGVRILLAKGLEVDGISSLIESDVSATSDPNIIFRGNTLATKTMDTFMSVVGMEYLHATIGKEIKAIYESTESCEVDPLRVDNPEAAKRNFTRLMDHVTSIWQSILASVENCPRSMVEIMSSIHDCILERWGDVGVVKYSAVSGFIFLRFFCPAILSPNLFKIVDDIPEGNRARTFTLIAKILQNLANLAEFGQKEQYLADCNEFIKEQIPNMKNLIDKISSRYTSISATPAKDFSARIDVGRETEALFQYFVQLTKDFENLRDSKTTSPSDVYVAERLLSEFKRLNTLHDQFTSASPGRDSTALTSRNANSVAGTMTRKHSPSVNSATVSSHPVRFGNDFDEQNGSSYTASPGHSVVERPEFLVNSPGTACRPLDSKTSETSIAGFAASRGSNQQLRSAYDVGSMSNGSIVRTGEDESGVSLATFGSSLSVNRAMSSQTGEGGDVVGTSGIFGNSRRPSNSIWASLKGHSASGSSLGILTAPAEENYASVTSPTAAVPKSKGPMRNLMNLFSQRRGSKDAGSADEPEVATDEALRYIEEKGLNTWNPGSFFTTESDNWDESRSAKSVETNPNDLQSTHSLSMNVHDSRASSISSMQSNPEAKDDRQKGAFGKLTKRISMSLTGNLGGTGEKETAFQDPNAPPVPILLQKK</sequence>
<keyword evidence="1" id="KW-0343">GTPase activation</keyword>
<protein>
    <recommendedName>
        <fullName evidence="10">Ras-GAP domain-containing protein</fullName>
    </recommendedName>
</protein>
<evidence type="ECO:0000256" key="4">
    <source>
        <dbReference type="SAM" id="MobiDB-lite"/>
    </source>
</evidence>
<dbReference type="GO" id="GO:0005096">
    <property type="term" value="F:GTPase activator activity"/>
    <property type="evidence" value="ECO:0007669"/>
    <property type="project" value="UniProtKB-KW"/>
</dbReference>
<dbReference type="PROSITE" id="PS51741">
    <property type="entry name" value="F_BAR"/>
    <property type="match status" value="1"/>
</dbReference>
<dbReference type="InterPro" id="IPR001849">
    <property type="entry name" value="PH_domain"/>
</dbReference>
<comment type="caution">
    <text evidence="8">The sequence shown here is derived from an EMBL/GenBank/DDBJ whole genome shotgun (WGS) entry which is preliminary data.</text>
</comment>
<gene>
    <name evidence="8" type="ORF">CcCBS67573_g02004</name>
</gene>